<dbReference type="EMBL" id="REGN01002483">
    <property type="protein sequence ID" value="RNA27851.1"/>
    <property type="molecule type" value="Genomic_DNA"/>
</dbReference>
<dbReference type="InterPro" id="IPR051489">
    <property type="entry name" value="ADAM_Metalloproteinase"/>
</dbReference>
<keyword evidence="1" id="KW-0401">Integrin</keyword>
<dbReference type="PANTHER" id="PTHR45702">
    <property type="entry name" value="ADAM10/ADAM17 METALLOPEPTIDASE FAMILY MEMBER"/>
    <property type="match status" value="1"/>
</dbReference>
<dbReference type="STRING" id="10195.A0A3M7RWB4"/>
<dbReference type="GO" id="GO:0007229">
    <property type="term" value="P:integrin-mediated signaling pathway"/>
    <property type="evidence" value="ECO:0007669"/>
    <property type="project" value="UniProtKB-KW"/>
</dbReference>
<accession>A0A3M7RWB4</accession>
<dbReference type="GO" id="GO:0005886">
    <property type="term" value="C:plasma membrane"/>
    <property type="evidence" value="ECO:0007669"/>
    <property type="project" value="TreeGrafter"/>
</dbReference>
<dbReference type="GO" id="GO:0007219">
    <property type="term" value="P:Notch signaling pathway"/>
    <property type="evidence" value="ECO:0007669"/>
    <property type="project" value="TreeGrafter"/>
</dbReference>
<evidence type="ECO:0000313" key="2">
    <source>
        <dbReference type="Proteomes" id="UP000276133"/>
    </source>
</evidence>
<dbReference type="PANTHER" id="PTHR45702:SF2">
    <property type="entry name" value="KUZBANIAN, ISOFORM A"/>
    <property type="match status" value="1"/>
</dbReference>
<evidence type="ECO:0000313" key="1">
    <source>
        <dbReference type="EMBL" id="RNA27851.1"/>
    </source>
</evidence>
<dbReference type="GO" id="GO:0006509">
    <property type="term" value="P:membrane protein ectodomain proteolysis"/>
    <property type="evidence" value="ECO:0007669"/>
    <property type="project" value="TreeGrafter"/>
</dbReference>
<dbReference type="AlphaFoldDB" id="A0A3M7RWB4"/>
<dbReference type="Proteomes" id="UP000276133">
    <property type="component" value="Unassembled WGS sequence"/>
</dbReference>
<protein>
    <submittedName>
        <fullName evidence="1">Disintegrin and metallo ase domain-containing 10 isoform X1</fullName>
    </submittedName>
</protein>
<name>A0A3M7RWB4_BRAPC</name>
<dbReference type="GO" id="GO:0004222">
    <property type="term" value="F:metalloendopeptidase activity"/>
    <property type="evidence" value="ECO:0007669"/>
    <property type="project" value="TreeGrafter"/>
</dbReference>
<sequence>MHYLVSCTLFSTIIFNFIVSFEPINPYLKRFSRVNFNKDDLIKNHERTKRDIQPFLELKFSAHEKMFDLKLKPVKSKFFQKDFIEIGSQEVSIKDFQLYEGHLADEPQDSHVTGTIIDGIFTGTVKSKQDGVYYIEPAKKYNEKEQNSIVYHEKDVLSKPRTRRSSEDADVGCGISKDKIREALLKEQRRFGKQV</sequence>
<gene>
    <name evidence="1" type="ORF">BpHYR1_043806</name>
</gene>
<keyword evidence="2" id="KW-1185">Reference proteome</keyword>
<dbReference type="OrthoDB" id="2149267at2759"/>
<reference evidence="1 2" key="1">
    <citation type="journal article" date="2018" name="Sci. Rep.">
        <title>Genomic signatures of local adaptation to the degree of environmental predictability in rotifers.</title>
        <authorList>
            <person name="Franch-Gras L."/>
            <person name="Hahn C."/>
            <person name="Garcia-Roger E.M."/>
            <person name="Carmona M.J."/>
            <person name="Serra M."/>
            <person name="Gomez A."/>
        </authorList>
    </citation>
    <scope>NUCLEOTIDE SEQUENCE [LARGE SCALE GENOMIC DNA]</scope>
    <source>
        <strain evidence="1">HYR1</strain>
    </source>
</reference>
<proteinExistence type="predicted"/>
<organism evidence="1 2">
    <name type="scientific">Brachionus plicatilis</name>
    <name type="common">Marine rotifer</name>
    <name type="synonym">Brachionus muelleri</name>
    <dbReference type="NCBI Taxonomy" id="10195"/>
    <lineage>
        <taxon>Eukaryota</taxon>
        <taxon>Metazoa</taxon>
        <taxon>Spiralia</taxon>
        <taxon>Gnathifera</taxon>
        <taxon>Rotifera</taxon>
        <taxon>Eurotatoria</taxon>
        <taxon>Monogononta</taxon>
        <taxon>Pseudotrocha</taxon>
        <taxon>Ploima</taxon>
        <taxon>Brachionidae</taxon>
        <taxon>Brachionus</taxon>
    </lineage>
</organism>
<comment type="caution">
    <text evidence="1">The sequence shown here is derived from an EMBL/GenBank/DDBJ whole genome shotgun (WGS) entry which is preliminary data.</text>
</comment>